<organism evidence="2 4">
    <name type="scientific">Sulfuracidifex tepidarius</name>
    <dbReference type="NCBI Taxonomy" id="1294262"/>
    <lineage>
        <taxon>Archaea</taxon>
        <taxon>Thermoproteota</taxon>
        <taxon>Thermoprotei</taxon>
        <taxon>Sulfolobales</taxon>
        <taxon>Sulfolobaceae</taxon>
        <taxon>Sulfuracidifex</taxon>
    </lineage>
</organism>
<dbReference type="OrthoDB" id="40712at2157"/>
<protein>
    <submittedName>
        <fullName evidence="2">Uncharacterized protein</fullName>
    </submittedName>
</protein>
<sequence>MSEIIKDLTGKALSKLGYTNVNNLDIKYYQEFKDRYDVFGQFRNERGYFEFAISFDKKVNIKRSHVNMISPSGVREDIEKKVYDK</sequence>
<reference evidence="4" key="1">
    <citation type="submission" date="2018-09" db="EMBL/GenBank/DDBJ databases">
        <title>Complete Genome Sequencing of Sulfolobus sp. JCM 16834.</title>
        <authorList>
            <person name="Kato S."/>
            <person name="Itoh T."/>
            <person name="Ohkuma M."/>
        </authorList>
    </citation>
    <scope>NUCLEOTIDE SEQUENCE [LARGE SCALE GENOMIC DNA]</scope>
    <source>
        <strain evidence="4">IC-007</strain>
    </source>
</reference>
<dbReference type="GeneID" id="41718212"/>
<evidence type="ECO:0000313" key="3">
    <source>
        <dbReference type="Proteomes" id="UP000322983"/>
    </source>
</evidence>
<dbReference type="KEGG" id="step:IC006_1869"/>
<evidence type="ECO:0000313" key="2">
    <source>
        <dbReference type="EMBL" id="BBG27332.1"/>
    </source>
</evidence>
<dbReference type="Proteomes" id="UP000322983">
    <property type="component" value="Chromosome"/>
</dbReference>
<name>A0A510E479_9CREN</name>
<gene>
    <name evidence="1" type="ORF">IC006_1869</name>
    <name evidence="2" type="ORF">IC007_1877</name>
</gene>
<accession>A0A510E479</accession>
<dbReference type="EMBL" id="AP018930">
    <property type="protein sequence ID" value="BBG27332.1"/>
    <property type="molecule type" value="Genomic_DNA"/>
</dbReference>
<dbReference type="STRING" id="1294262.GCA_001316085_00135"/>
<evidence type="ECO:0000313" key="4">
    <source>
        <dbReference type="Proteomes" id="UP000325030"/>
    </source>
</evidence>
<dbReference type="AlphaFoldDB" id="A0A510E479"/>
<keyword evidence="3" id="KW-1185">Reference proteome</keyword>
<evidence type="ECO:0000313" key="1">
    <source>
        <dbReference type="EMBL" id="BBG24544.1"/>
    </source>
</evidence>
<dbReference type="RefSeq" id="WP_149528617.1">
    <property type="nucleotide sequence ID" value="NZ_AP018929.1"/>
</dbReference>
<dbReference type="EMBL" id="AP018929">
    <property type="protein sequence ID" value="BBG24544.1"/>
    <property type="molecule type" value="Genomic_DNA"/>
</dbReference>
<reference evidence="2 3" key="2">
    <citation type="journal article" date="2020" name="Int. J. Syst. Evol. Microbiol.">
        <title>Sulfuracidifex tepidarius gen. nov., sp. nov. and transfer of Sulfolobus metallicus Huber and Stetter 1992 to the genus Sulfuracidifex as Sulfuracidifex metallicus comb. nov.</title>
        <authorList>
            <person name="Itoh T."/>
            <person name="Miura T."/>
            <person name="Sakai H.D."/>
            <person name="Kato S."/>
            <person name="Ohkuma M."/>
            <person name="Takashina T."/>
        </authorList>
    </citation>
    <scope>NUCLEOTIDE SEQUENCE</scope>
    <source>
        <strain evidence="1 3">IC-006</strain>
        <strain evidence="2">IC-007</strain>
    </source>
</reference>
<accession>A0A510DWH8</accession>
<proteinExistence type="predicted"/>
<dbReference type="Proteomes" id="UP000325030">
    <property type="component" value="Chromosome"/>
</dbReference>